<sequence length="155" mass="17965">MRWLMEPYLPKSRPALLAIGAKEQDVLYDGTKKRKRRGDEKRHIPLVKQESSREESSNGNTTVSRSTLRSPERRRSSRRDDDCRRRGDRDDRKRLAERTGTGTWTDIAMSIHVSESRTTMITQRWGQQTGRTGLARLNMVPILRPPGIENLEHDV</sequence>
<reference evidence="2" key="1">
    <citation type="journal article" date="2020" name="New Phytol.">
        <title>Comparative genomics reveals dynamic genome evolution in host specialist ectomycorrhizal fungi.</title>
        <authorList>
            <person name="Lofgren L.A."/>
            <person name="Nguyen N.H."/>
            <person name="Vilgalys R."/>
            <person name="Ruytinx J."/>
            <person name="Liao H.L."/>
            <person name="Branco S."/>
            <person name="Kuo A."/>
            <person name="LaButti K."/>
            <person name="Lipzen A."/>
            <person name="Andreopoulos W."/>
            <person name="Pangilinan J."/>
            <person name="Riley R."/>
            <person name="Hundley H."/>
            <person name="Na H."/>
            <person name="Barry K."/>
            <person name="Grigoriev I.V."/>
            <person name="Stajich J.E."/>
            <person name="Kennedy P.G."/>
        </authorList>
    </citation>
    <scope>NUCLEOTIDE SEQUENCE</scope>
    <source>
        <strain evidence="2">S12</strain>
    </source>
</reference>
<dbReference type="EMBL" id="JABBWE010000008">
    <property type="protein sequence ID" value="KAG1800805.1"/>
    <property type="molecule type" value="Genomic_DNA"/>
</dbReference>
<keyword evidence="3" id="KW-1185">Reference proteome</keyword>
<dbReference type="Proteomes" id="UP000719766">
    <property type="component" value="Unassembled WGS sequence"/>
</dbReference>
<organism evidence="2 3">
    <name type="scientific">Suillus plorans</name>
    <dbReference type="NCBI Taxonomy" id="116603"/>
    <lineage>
        <taxon>Eukaryota</taxon>
        <taxon>Fungi</taxon>
        <taxon>Dikarya</taxon>
        <taxon>Basidiomycota</taxon>
        <taxon>Agaricomycotina</taxon>
        <taxon>Agaricomycetes</taxon>
        <taxon>Agaricomycetidae</taxon>
        <taxon>Boletales</taxon>
        <taxon>Suillineae</taxon>
        <taxon>Suillaceae</taxon>
        <taxon>Suillus</taxon>
    </lineage>
</organism>
<protein>
    <submittedName>
        <fullName evidence="2">Uncharacterized protein</fullName>
    </submittedName>
</protein>
<evidence type="ECO:0000313" key="2">
    <source>
        <dbReference type="EMBL" id="KAG1800805.1"/>
    </source>
</evidence>
<evidence type="ECO:0000313" key="3">
    <source>
        <dbReference type="Proteomes" id="UP000719766"/>
    </source>
</evidence>
<feature type="compositionally biased region" description="Basic and acidic residues" evidence="1">
    <location>
        <begin position="70"/>
        <end position="97"/>
    </location>
</feature>
<name>A0A9P7DQU9_9AGAM</name>
<evidence type="ECO:0000256" key="1">
    <source>
        <dbReference type="SAM" id="MobiDB-lite"/>
    </source>
</evidence>
<dbReference type="AlphaFoldDB" id="A0A9P7DQU9"/>
<gene>
    <name evidence="2" type="ORF">HD556DRAFT_960346</name>
</gene>
<proteinExistence type="predicted"/>
<dbReference type="OrthoDB" id="2689753at2759"/>
<comment type="caution">
    <text evidence="2">The sequence shown here is derived from an EMBL/GenBank/DDBJ whole genome shotgun (WGS) entry which is preliminary data.</text>
</comment>
<dbReference type="RefSeq" id="XP_041164547.1">
    <property type="nucleotide sequence ID" value="XM_041312135.1"/>
</dbReference>
<feature type="region of interest" description="Disordered" evidence="1">
    <location>
        <begin position="20"/>
        <end position="101"/>
    </location>
</feature>
<accession>A0A9P7DQU9</accession>
<dbReference type="GeneID" id="64605899"/>